<dbReference type="Proteomes" id="UP000004699">
    <property type="component" value="Unassembled WGS sequence"/>
</dbReference>
<dbReference type="InterPro" id="IPR025158">
    <property type="entry name" value="Mg_chelat-rel_C"/>
</dbReference>
<dbReference type="OrthoDB" id="9813147at2"/>
<organism evidence="3 4">
    <name type="scientific">Luminiphilus syltensis NOR5-1B</name>
    <dbReference type="NCBI Taxonomy" id="565045"/>
    <lineage>
        <taxon>Bacteria</taxon>
        <taxon>Pseudomonadati</taxon>
        <taxon>Pseudomonadota</taxon>
        <taxon>Gammaproteobacteria</taxon>
        <taxon>Cellvibrionales</taxon>
        <taxon>Halieaceae</taxon>
        <taxon>Luminiphilus</taxon>
    </lineage>
</organism>
<dbReference type="PANTHER" id="PTHR32039:SF7">
    <property type="entry name" value="COMPETENCE PROTEIN COMM"/>
    <property type="match status" value="1"/>
</dbReference>
<dbReference type="InterPro" id="IPR020568">
    <property type="entry name" value="Ribosomal_Su5_D2-typ_SF"/>
</dbReference>
<dbReference type="Gene3D" id="3.40.50.300">
    <property type="entry name" value="P-loop containing nucleotide triphosphate hydrolases"/>
    <property type="match status" value="1"/>
</dbReference>
<dbReference type="Pfam" id="PF13335">
    <property type="entry name" value="Mg_chelatase_C"/>
    <property type="match status" value="1"/>
</dbReference>
<keyword evidence="4" id="KW-1185">Reference proteome</keyword>
<sequence>MTTATIFTRGSAGLAAPAVAIQVHITNGLPAFTVVGLPESTVRESRERVRSALLNSFFEWPDTRITVNLAPADLPKAGGRYDLPIALGLLVASGQLAQTGLENWECFGELGLDGSLHPCTGLLGGIIAATSAQRRCLVPLIQAPQLARVPNSVIVGAVDLLSACALIRTPSAPPAAPSRDLQETRAYPDLADVQGQGCARRAIEVAAAGGHHLLLNGPPGAGKSLLAACLPGLLPPPHPRQQLEIMQISDLMGDPPLAIRPFRAPHHSASPAALIGGGASARPGEVSRAHGGVLFLDELAEFPRAVLDTLRQPLESGQVLVSRVRGQHWYPASFQLVAAMNPCPCGNAGASGVTCRCGQDTIQRYQARVSGPLLDRIDLHVTLQRQTAEDLLNANNINESSKQVARRVSLARDRQIERQGSLNAGLETAKLMSTTALDAATQRWFERAADRLHMSARGIHRCLRVARTIADLERAPTVEQSTLLEALNYRAMPVVGHRVGDSL</sequence>
<dbReference type="HOGENOM" id="CLU_026145_1_1_6"/>
<comment type="similarity">
    <text evidence="1">Belongs to the Mg-chelatase subunits D/I family. ComM subfamily.</text>
</comment>
<dbReference type="InterPro" id="IPR000523">
    <property type="entry name" value="Mg_chelatse_chII-like_cat_dom"/>
</dbReference>
<evidence type="ECO:0000259" key="2">
    <source>
        <dbReference type="SMART" id="SM00382"/>
    </source>
</evidence>
<protein>
    <submittedName>
        <fullName evidence="3">Putative Mg chelatase</fullName>
    </submittedName>
</protein>
<dbReference type="EMBL" id="DS999411">
    <property type="protein sequence ID" value="EED34571.1"/>
    <property type="molecule type" value="Genomic_DNA"/>
</dbReference>
<accession>B8KSW0</accession>
<dbReference type="GO" id="GO:0005524">
    <property type="term" value="F:ATP binding"/>
    <property type="evidence" value="ECO:0007669"/>
    <property type="project" value="InterPro"/>
</dbReference>
<dbReference type="AlphaFoldDB" id="B8KSW0"/>
<dbReference type="STRING" id="565045.NOR51B_508"/>
<dbReference type="Pfam" id="PF01078">
    <property type="entry name" value="Mg_chelatase"/>
    <property type="match status" value="1"/>
</dbReference>
<proteinExistence type="inferred from homology"/>
<dbReference type="NCBIfam" id="TIGR00368">
    <property type="entry name" value="YifB family Mg chelatase-like AAA ATPase"/>
    <property type="match status" value="1"/>
</dbReference>
<dbReference type="Pfam" id="PF13541">
    <property type="entry name" value="ChlI"/>
    <property type="match status" value="1"/>
</dbReference>
<gene>
    <name evidence="3" type="ORF">NOR51B_508</name>
</gene>
<dbReference type="RefSeq" id="WP_009019319.1">
    <property type="nucleotide sequence ID" value="NZ_DS999411.1"/>
</dbReference>
<dbReference type="InterPro" id="IPR004482">
    <property type="entry name" value="Mg_chelat-rel"/>
</dbReference>
<dbReference type="SMART" id="SM00382">
    <property type="entry name" value="AAA"/>
    <property type="match status" value="1"/>
</dbReference>
<dbReference type="SUPFAM" id="SSF54211">
    <property type="entry name" value="Ribosomal protein S5 domain 2-like"/>
    <property type="match status" value="1"/>
</dbReference>
<name>B8KSW0_9GAMM</name>
<dbReference type="Gene3D" id="3.30.230.10">
    <property type="match status" value="1"/>
</dbReference>
<dbReference type="InterPro" id="IPR027417">
    <property type="entry name" value="P-loop_NTPase"/>
</dbReference>
<evidence type="ECO:0000256" key="1">
    <source>
        <dbReference type="ARBA" id="ARBA00006354"/>
    </source>
</evidence>
<dbReference type="eggNOG" id="COG0606">
    <property type="taxonomic scope" value="Bacteria"/>
</dbReference>
<dbReference type="InterPro" id="IPR014721">
    <property type="entry name" value="Ribsml_uS5_D2-typ_fold_subgr"/>
</dbReference>
<reference evidence="4" key="1">
    <citation type="journal article" date="2013" name="BMC Microbiol.">
        <title>Taxonomy and evolution of bacteriochlorophyll a-containing members of the OM60/NOR5 clade of marine gammaproteobacteria: description of Luminiphilus syltensis gen. nov., sp. nov., reclassification of Haliea rubra as Pseudohaliea rubra gen. nov., comb. nov., and emendation of Chromatocurvus halotolerans.</title>
        <authorList>
            <person name="Spring S."/>
            <person name="Riedel T."/>
            <person name="Sproer C."/>
            <person name="Yan S."/>
            <person name="Harder J."/>
            <person name="Fuchs B.M."/>
        </authorList>
    </citation>
    <scope>NUCLEOTIDE SEQUENCE [LARGE SCALE GENOMIC DNA]</scope>
    <source>
        <strain evidence="4">NOR51-B</strain>
    </source>
</reference>
<dbReference type="SUPFAM" id="SSF52540">
    <property type="entry name" value="P-loop containing nucleoside triphosphate hydrolases"/>
    <property type="match status" value="1"/>
</dbReference>
<dbReference type="InterPro" id="IPR003593">
    <property type="entry name" value="AAA+_ATPase"/>
</dbReference>
<dbReference type="PANTHER" id="PTHR32039">
    <property type="entry name" value="MAGNESIUM-CHELATASE SUBUNIT CHLI"/>
    <property type="match status" value="1"/>
</dbReference>
<evidence type="ECO:0000313" key="4">
    <source>
        <dbReference type="Proteomes" id="UP000004699"/>
    </source>
</evidence>
<feature type="domain" description="AAA+ ATPase" evidence="2">
    <location>
        <begin position="209"/>
        <end position="387"/>
    </location>
</feature>
<evidence type="ECO:0000313" key="3">
    <source>
        <dbReference type="EMBL" id="EED34571.1"/>
    </source>
</evidence>
<dbReference type="InterPro" id="IPR045006">
    <property type="entry name" value="CHLI-like"/>
</dbReference>